<feature type="transmembrane region" description="Helical" evidence="7">
    <location>
        <begin position="178"/>
        <end position="199"/>
    </location>
</feature>
<evidence type="ECO:0000256" key="2">
    <source>
        <dbReference type="ARBA" id="ARBA00022475"/>
    </source>
</evidence>
<dbReference type="InterPro" id="IPR036390">
    <property type="entry name" value="WH_DNA-bd_sf"/>
</dbReference>
<evidence type="ECO:0000256" key="3">
    <source>
        <dbReference type="ARBA" id="ARBA00022519"/>
    </source>
</evidence>
<accession>A0ABQ6BRJ7</accession>
<evidence type="ECO:0000256" key="4">
    <source>
        <dbReference type="ARBA" id="ARBA00022692"/>
    </source>
</evidence>
<organism evidence="8 9">
    <name type="scientific">Chitiniphilus shinanonensis</name>
    <dbReference type="NCBI Taxonomy" id="553088"/>
    <lineage>
        <taxon>Bacteria</taxon>
        <taxon>Pseudomonadati</taxon>
        <taxon>Pseudomonadota</taxon>
        <taxon>Betaproteobacteria</taxon>
        <taxon>Neisseriales</taxon>
        <taxon>Chitinibacteraceae</taxon>
        <taxon>Chitiniphilus</taxon>
    </lineage>
</organism>
<feature type="transmembrane region" description="Helical" evidence="7">
    <location>
        <begin position="99"/>
        <end position="118"/>
    </location>
</feature>
<dbReference type="Proteomes" id="UP001156836">
    <property type="component" value="Unassembled WGS sequence"/>
</dbReference>
<comment type="caution">
    <text evidence="8">The sequence shown here is derived from an EMBL/GenBank/DDBJ whole genome shotgun (WGS) entry which is preliminary data.</text>
</comment>
<dbReference type="Pfam" id="PF03631">
    <property type="entry name" value="Virul_fac_BrkB"/>
    <property type="match status" value="1"/>
</dbReference>
<evidence type="ECO:0000256" key="6">
    <source>
        <dbReference type="ARBA" id="ARBA00023136"/>
    </source>
</evidence>
<evidence type="ECO:0000256" key="5">
    <source>
        <dbReference type="ARBA" id="ARBA00022989"/>
    </source>
</evidence>
<dbReference type="NCBIfam" id="TIGR00765">
    <property type="entry name" value="yihY_not_rbn"/>
    <property type="match status" value="1"/>
</dbReference>
<reference evidence="9" key="1">
    <citation type="journal article" date="2019" name="Int. J. Syst. Evol. Microbiol.">
        <title>The Global Catalogue of Microorganisms (GCM) 10K type strain sequencing project: providing services to taxonomists for standard genome sequencing and annotation.</title>
        <authorList>
            <consortium name="The Broad Institute Genomics Platform"/>
            <consortium name="The Broad Institute Genome Sequencing Center for Infectious Disease"/>
            <person name="Wu L."/>
            <person name="Ma J."/>
        </authorList>
    </citation>
    <scope>NUCLEOTIDE SEQUENCE [LARGE SCALE GENOMIC DNA]</scope>
    <source>
        <strain evidence="9">NBRC 104970</strain>
    </source>
</reference>
<dbReference type="InterPro" id="IPR036388">
    <property type="entry name" value="WH-like_DNA-bd_sf"/>
</dbReference>
<keyword evidence="5 7" id="KW-1133">Transmembrane helix</keyword>
<comment type="subcellular location">
    <subcellularLocation>
        <location evidence="1 7">Cell membrane</location>
        <topology evidence="1 7">Multi-pass membrane protein</topology>
    </subcellularLocation>
</comment>
<dbReference type="RefSeq" id="WP_169338589.1">
    <property type="nucleotide sequence ID" value="NZ_BSOZ01000011.1"/>
</dbReference>
<dbReference type="EMBL" id="BSOZ01000011">
    <property type="protein sequence ID" value="GLS03946.1"/>
    <property type="molecule type" value="Genomic_DNA"/>
</dbReference>
<evidence type="ECO:0000256" key="7">
    <source>
        <dbReference type="HAMAP-Rule" id="MF_00672"/>
    </source>
</evidence>
<feature type="transmembrane region" description="Helical" evidence="7">
    <location>
        <begin position="211"/>
        <end position="230"/>
    </location>
</feature>
<evidence type="ECO:0000313" key="9">
    <source>
        <dbReference type="Proteomes" id="UP001156836"/>
    </source>
</evidence>
<protein>
    <recommendedName>
        <fullName evidence="7">UPF0761 membrane protein GCM10007860_10920</fullName>
    </recommendedName>
</protein>
<keyword evidence="9" id="KW-1185">Reference proteome</keyword>
<evidence type="ECO:0000256" key="1">
    <source>
        <dbReference type="ARBA" id="ARBA00004651"/>
    </source>
</evidence>
<sequence length="416" mass="45948">MKPLLTLDYWRRMGGFSRFVGHRLVLDRCLQTAGSLTYTTLLAIVPLFTIALTLFSAFPMFSSYSGKFRSFILSNLVPDTGGRVVGMYMRQFADNAERLTALGMIGLAITALLLVFTIEKTFNEIWGVKKPRKLLSRTLIYWASLTLGPLLIGISLSLTSWLFQQSSLLDSAPFAETLLLKLGPMSLMFASLTLLYVAVPNCYVPRSHGMAAALVVALLLELMKKMFGLYVKQFGAYQLVYGAFAAFPIFLLWLYVCWVIVLGGAVLAASLSYWHGDGWRWERHHGTRFEQAVRILMTLAQAHAHGEVLHIDALRRRVGLGIDATHSLLEIMSDRGWVEATRDGAWLLAGSIDRIKLVDIFETVVTPLSATVESGVTRHIQGMVGVLDETLAEYAARLDEPSPPAGGSARDAAEPA</sequence>
<dbReference type="HAMAP" id="MF_00672">
    <property type="entry name" value="UPF0761"/>
    <property type="match status" value="1"/>
</dbReference>
<name>A0ABQ6BRJ7_9NEIS</name>
<keyword evidence="2 7" id="KW-1003">Cell membrane</keyword>
<evidence type="ECO:0000313" key="8">
    <source>
        <dbReference type="EMBL" id="GLS03946.1"/>
    </source>
</evidence>
<comment type="similarity">
    <text evidence="7">Belongs to the UPF0761 family.</text>
</comment>
<dbReference type="SUPFAM" id="SSF46785">
    <property type="entry name" value="Winged helix' DNA-binding domain"/>
    <property type="match status" value="1"/>
</dbReference>
<dbReference type="PANTHER" id="PTHR30213:SF0">
    <property type="entry name" value="UPF0761 MEMBRANE PROTEIN YIHY"/>
    <property type="match status" value="1"/>
</dbReference>
<proteinExistence type="inferred from homology"/>
<dbReference type="PANTHER" id="PTHR30213">
    <property type="entry name" value="INNER MEMBRANE PROTEIN YHJD"/>
    <property type="match status" value="1"/>
</dbReference>
<dbReference type="Gene3D" id="1.10.10.10">
    <property type="entry name" value="Winged helix-like DNA-binding domain superfamily/Winged helix DNA-binding domain"/>
    <property type="match status" value="1"/>
</dbReference>
<dbReference type="InterPro" id="IPR017039">
    <property type="entry name" value="Virul_fac_BrkB"/>
</dbReference>
<gene>
    <name evidence="8" type="ORF">GCM10007860_10920</name>
</gene>
<keyword evidence="4 7" id="KW-0812">Transmembrane</keyword>
<keyword evidence="3" id="KW-0997">Cell inner membrane</keyword>
<keyword evidence="6 7" id="KW-0472">Membrane</keyword>
<feature type="transmembrane region" description="Helical" evidence="7">
    <location>
        <begin position="139"/>
        <end position="158"/>
    </location>
</feature>
<feature type="transmembrane region" description="Helical" evidence="7">
    <location>
        <begin position="36"/>
        <end position="61"/>
    </location>
</feature>
<feature type="transmembrane region" description="Helical" evidence="7">
    <location>
        <begin position="250"/>
        <end position="274"/>
    </location>
</feature>
<dbReference type="InterPro" id="IPR023679">
    <property type="entry name" value="UPF0761_bac"/>
</dbReference>